<reference evidence="2" key="2">
    <citation type="submission" date="2015-02" db="UniProtKB">
        <authorList>
            <consortium name="EnsemblMetazoa"/>
        </authorList>
    </citation>
    <scope>IDENTIFICATION</scope>
</reference>
<protein>
    <recommendedName>
        <fullName evidence="4">Prokineticin domain-containing protein</fullName>
    </recommendedName>
</protein>
<evidence type="ECO:0008006" key="4">
    <source>
        <dbReference type="Google" id="ProtNLM"/>
    </source>
</evidence>
<dbReference type="EMBL" id="JH430829">
    <property type="status" value="NOT_ANNOTATED_CDS"/>
    <property type="molecule type" value="Genomic_DNA"/>
</dbReference>
<proteinExistence type="predicted"/>
<organism evidence="2 3">
    <name type="scientific">Strigamia maritima</name>
    <name type="common">European centipede</name>
    <name type="synonym">Geophilus maritimus</name>
    <dbReference type="NCBI Taxonomy" id="126957"/>
    <lineage>
        <taxon>Eukaryota</taxon>
        <taxon>Metazoa</taxon>
        <taxon>Ecdysozoa</taxon>
        <taxon>Arthropoda</taxon>
        <taxon>Myriapoda</taxon>
        <taxon>Chilopoda</taxon>
        <taxon>Pleurostigmophora</taxon>
        <taxon>Geophilomorpha</taxon>
        <taxon>Linotaeniidae</taxon>
        <taxon>Strigamia</taxon>
    </lineage>
</organism>
<name>T1ILJ4_STRMM</name>
<reference evidence="3" key="1">
    <citation type="submission" date="2011-05" db="EMBL/GenBank/DDBJ databases">
        <authorList>
            <person name="Richards S.R."/>
            <person name="Qu J."/>
            <person name="Jiang H."/>
            <person name="Jhangiani S.N."/>
            <person name="Agravi P."/>
            <person name="Goodspeed R."/>
            <person name="Gross S."/>
            <person name="Mandapat C."/>
            <person name="Jackson L."/>
            <person name="Mathew T."/>
            <person name="Pu L."/>
            <person name="Thornton R."/>
            <person name="Saada N."/>
            <person name="Wilczek-Boney K.B."/>
            <person name="Lee S."/>
            <person name="Kovar C."/>
            <person name="Wu Y."/>
            <person name="Scherer S.E."/>
            <person name="Worley K.C."/>
            <person name="Muzny D.M."/>
            <person name="Gibbs R."/>
        </authorList>
    </citation>
    <scope>NUCLEOTIDE SEQUENCE</scope>
    <source>
        <strain evidence="3">Brora</strain>
    </source>
</reference>
<accession>T1ILJ4</accession>
<dbReference type="HOGENOM" id="CLU_1791773_0_0_1"/>
<dbReference type="EnsemblMetazoa" id="SMAR001823-RA">
    <property type="protein sequence ID" value="SMAR001823-PA"/>
    <property type="gene ID" value="SMAR001823"/>
</dbReference>
<feature type="signal peptide" evidence="1">
    <location>
        <begin position="1"/>
        <end position="23"/>
    </location>
</feature>
<keyword evidence="3" id="KW-1185">Reference proteome</keyword>
<evidence type="ECO:0000313" key="2">
    <source>
        <dbReference type="EnsemblMetazoa" id="SMAR001823-PA"/>
    </source>
</evidence>
<keyword evidence="1" id="KW-0732">Signal</keyword>
<sequence>MQGILFRCFFFFLVLAATEFVLSANAKCIAKGNKCGQSSQCCKGYRCFKLAEIIKTSLISKIIDFKFSKTSADGTPRVQPYFVLSAEVSRPQRDPQWTRQKPFVPSAEIPKISNFSKIIMQNLLFCPVRGGHLDRTGLDEVSRLQ</sequence>
<evidence type="ECO:0000313" key="3">
    <source>
        <dbReference type="Proteomes" id="UP000014500"/>
    </source>
</evidence>
<dbReference type="AlphaFoldDB" id="T1ILJ4"/>
<evidence type="ECO:0000256" key="1">
    <source>
        <dbReference type="SAM" id="SignalP"/>
    </source>
</evidence>
<dbReference type="Proteomes" id="UP000014500">
    <property type="component" value="Unassembled WGS sequence"/>
</dbReference>
<feature type="chain" id="PRO_5004579314" description="Prokineticin domain-containing protein" evidence="1">
    <location>
        <begin position="24"/>
        <end position="145"/>
    </location>
</feature>